<reference evidence="2 3" key="1">
    <citation type="submission" date="2019-02" db="EMBL/GenBank/DDBJ databases">
        <title>Genome sequencing of the rare red list fungi Dentipellis fragilis.</title>
        <authorList>
            <person name="Buettner E."/>
            <person name="Kellner H."/>
        </authorList>
    </citation>
    <scope>NUCLEOTIDE SEQUENCE [LARGE SCALE GENOMIC DNA]</scope>
    <source>
        <strain evidence="2 3">DSM 105465</strain>
    </source>
</reference>
<dbReference type="STRING" id="205917.A0A4Y9XYN3"/>
<evidence type="ECO:0000313" key="2">
    <source>
        <dbReference type="EMBL" id="TFY55266.1"/>
    </source>
</evidence>
<sequence length="704" mass="77224">MNAVSQSSPTKLDRVIDQLRADTSAESQSSEGEGNPDHLKALYDLCVALETRFRQNSQIQDLEEAVDLGHHIESLATAIDHPYLTWFHHCMVESNPSHEQMYPGSGRINNWTNTSAPDRFGSAVSWADLARGAAQLTLAIRAYKLALLLSDRCTTVQFDMDFQRLFLSRKDALRLAAKAAACAIEAGDLKAAVEMLEQGRSRTWSVIRDGTYPLDHLVEVAPDLAHSFGEVCVTLELFSVPPSEHDPFAEVRPQQIRTALKKWQGTLDKIRQLDGFSDILRPKSFKSLQVAAADGPIILLNIDTESRSDAIILQNDGDPVLVPLSRDNLPKIVSQITKAIASLNGAVRSSKPWHNPESPLGTMTGCLRLLWTFICKPIVTRLLELGVPEQSRIWWYPPGMMAALPIHAAGPYVDGERNLPDIFVSSYTSSLLALVKARSDWGNSVRGVKLLAFGMSNALPKVTSELHNLSDIFGSRAVIRTNDEVTREQAIKDLNINQEQGACTHFACHGSLDIRKPFESSFVLHNSYLTLRDIVRSAGTLGTKHLAFLALCHSAAIGDVEDAPDEFISLATGVQVSGFRSVVGTLWTMADADGPDLAREFYDSLMQKGAYDFDPRDAALSLHLAVKGLRDRGVPLEAAAAAGILSWQASHLYYGISVCCLLLRSANMEQKATLTTKSQALETMAEMASVMFALISTLLILHVQ</sequence>
<evidence type="ECO:0000313" key="3">
    <source>
        <dbReference type="Proteomes" id="UP000298327"/>
    </source>
</evidence>
<protein>
    <recommendedName>
        <fullName evidence="1">CHAT domain-containing protein</fullName>
    </recommendedName>
</protein>
<feature type="domain" description="CHAT" evidence="1">
    <location>
        <begin position="366"/>
        <end position="619"/>
    </location>
</feature>
<keyword evidence="3" id="KW-1185">Reference proteome</keyword>
<dbReference type="InterPro" id="IPR024983">
    <property type="entry name" value="CHAT_dom"/>
</dbReference>
<accession>A0A4Y9XYN3</accession>
<proteinExistence type="predicted"/>
<dbReference type="EMBL" id="SEOQ01000935">
    <property type="protein sequence ID" value="TFY55266.1"/>
    <property type="molecule type" value="Genomic_DNA"/>
</dbReference>
<dbReference type="Proteomes" id="UP000298327">
    <property type="component" value="Unassembled WGS sequence"/>
</dbReference>
<gene>
    <name evidence="2" type="ORF">EVG20_g9383</name>
</gene>
<evidence type="ECO:0000259" key="1">
    <source>
        <dbReference type="Pfam" id="PF12770"/>
    </source>
</evidence>
<comment type="caution">
    <text evidence="2">The sequence shown here is derived from an EMBL/GenBank/DDBJ whole genome shotgun (WGS) entry which is preliminary data.</text>
</comment>
<dbReference type="Pfam" id="PF12770">
    <property type="entry name" value="CHAT"/>
    <property type="match status" value="1"/>
</dbReference>
<dbReference type="AlphaFoldDB" id="A0A4Y9XYN3"/>
<name>A0A4Y9XYN3_9AGAM</name>
<dbReference type="OrthoDB" id="3261813at2759"/>
<organism evidence="2 3">
    <name type="scientific">Dentipellis fragilis</name>
    <dbReference type="NCBI Taxonomy" id="205917"/>
    <lineage>
        <taxon>Eukaryota</taxon>
        <taxon>Fungi</taxon>
        <taxon>Dikarya</taxon>
        <taxon>Basidiomycota</taxon>
        <taxon>Agaricomycotina</taxon>
        <taxon>Agaricomycetes</taxon>
        <taxon>Russulales</taxon>
        <taxon>Hericiaceae</taxon>
        <taxon>Dentipellis</taxon>
    </lineage>
</organism>